<protein>
    <recommendedName>
        <fullName evidence="2">SnoaL-like domain-containing protein</fullName>
    </recommendedName>
</protein>
<keyword evidence="4" id="KW-1185">Reference proteome</keyword>
<dbReference type="SUPFAM" id="SSF54427">
    <property type="entry name" value="NTF2-like"/>
    <property type="match status" value="1"/>
</dbReference>
<dbReference type="InterPro" id="IPR032710">
    <property type="entry name" value="NTF2-like_dom_sf"/>
</dbReference>
<accession>A0A7G3G6Y4</accession>
<organism evidence="3 4">
    <name type="scientific">Iodobacter fluviatilis</name>
    <dbReference type="NCBI Taxonomy" id="537"/>
    <lineage>
        <taxon>Bacteria</taxon>
        <taxon>Pseudomonadati</taxon>
        <taxon>Pseudomonadota</taxon>
        <taxon>Betaproteobacteria</taxon>
        <taxon>Neisseriales</taxon>
        <taxon>Chitinibacteraceae</taxon>
        <taxon>Iodobacter</taxon>
    </lineage>
</organism>
<sequence>MIKKTLAICLLSISTISLPTYAEGLRNNMVQTQTENRAALNEALEASRQWIAAFNKGDAIQCAETYMEEAVMEAEPFGVYKGRPAIQAFWSDLIQKGANNLQYEAIKAEQVDEKTVLISAKWSMNIGGGDIYEEKWVKKNGRWMLAFDHFAVLKQNTK</sequence>
<dbReference type="InterPro" id="IPR037401">
    <property type="entry name" value="SnoaL-like"/>
</dbReference>
<dbReference type="AlphaFoldDB" id="A0A7G3G6Y4"/>
<dbReference type="Proteomes" id="UP000515917">
    <property type="component" value="Chromosome"/>
</dbReference>
<dbReference type="KEGG" id="ifl:C1H71_03945"/>
<evidence type="ECO:0000259" key="2">
    <source>
        <dbReference type="Pfam" id="PF12680"/>
    </source>
</evidence>
<evidence type="ECO:0000313" key="4">
    <source>
        <dbReference type="Proteomes" id="UP000515917"/>
    </source>
</evidence>
<proteinExistence type="predicted"/>
<dbReference type="Pfam" id="PF12680">
    <property type="entry name" value="SnoaL_2"/>
    <property type="match status" value="1"/>
</dbReference>
<feature type="chain" id="PRO_5028964806" description="SnoaL-like domain-containing protein" evidence="1">
    <location>
        <begin position="23"/>
        <end position="158"/>
    </location>
</feature>
<keyword evidence="1" id="KW-0732">Signal</keyword>
<reference evidence="3 4" key="1">
    <citation type="submission" date="2018-01" db="EMBL/GenBank/DDBJ databases">
        <title>Genome sequence of Iodobacter sp. strain PCH194 isolated from Indian Trans-Himalaya.</title>
        <authorList>
            <person name="Kumar V."/>
            <person name="Thakur V."/>
            <person name="Kumar S."/>
            <person name="Singh D."/>
        </authorList>
    </citation>
    <scope>NUCLEOTIDE SEQUENCE [LARGE SCALE GENOMIC DNA]</scope>
    <source>
        <strain evidence="3 4">PCH194</strain>
    </source>
</reference>
<dbReference type="RefSeq" id="WP_130105399.1">
    <property type="nucleotide sequence ID" value="NZ_CP025781.1"/>
</dbReference>
<evidence type="ECO:0000313" key="3">
    <source>
        <dbReference type="EMBL" id="QBC42783.1"/>
    </source>
</evidence>
<name>A0A7G3G6Y4_9NEIS</name>
<dbReference type="EMBL" id="CP025781">
    <property type="protein sequence ID" value="QBC42783.1"/>
    <property type="molecule type" value="Genomic_DNA"/>
</dbReference>
<feature type="domain" description="SnoaL-like" evidence="2">
    <location>
        <begin position="48"/>
        <end position="125"/>
    </location>
</feature>
<gene>
    <name evidence="3" type="ORF">C1H71_03945</name>
</gene>
<feature type="signal peptide" evidence="1">
    <location>
        <begin position="1"/>
        <end position="22"/>
    </location>
</feature>
<evidence type="ECO:0000256" key="1">
    <source>
        <dbReference type="SAM" id="SignalP"/>
    </source>
</evidence>
<dbReference type="Gene3D" id="3.10.450.50">
    <property type="match status" value="1"/>
</dbReference>